<keyword evidence="3" id="KW-1185">Reference proteome</keyword>
<name>A0AA88TDK4_9TELE</name>
<proteinExistence type="predicted"/>
<evidence type="ECO:0000313" key="3">
    <source>
        <dbReference type="Proteomes" id="UP001187343"/>
    </source>
</evidence>
<feature type="region of interest" description="Disordered" evidence="1">
    <location>
        <begin position="172"/>
        <end position="202"/>
    </location>
</feature>
<accession>A0AA88TDK4</accession>
<evidence type="ECO:0000313" key="2">
    <source>
        <dbReference type="EMBL" id="KAK2870139.1"/>
    </source>
</evidence>
<protein>
    <submittedName>
        <fullName evidence="2">Uncharacterized protein</fullName>
    </submittedName>
</protein>
<dbReference type="Proteomes" id="UP001187343">
    <property type="component" value="Unassembled WGS sequence"/>
</dbReference>
<gene>
    <name evidence="2" type="ORF">Q8A67_024531</name>
</gene>
<organism evidence="2 3">
    <name type="scientific">Cirrhinus molitorella</name>
    <name type="common">mud carp</name>
    <dbReference type="NCBI Taxonomy" id="172907"/>
    <lineage>
        <taxon>Eukaryota</taxon>
        <taxon>Metazoa</taxon>
        <taxon>Chordata</taxon>
        <taxon>Craniata</taxon>
        <taxon>Vertebrata</taxon>
        <taxon>Euteleostomi</taxon>
        <taxon>Actinopterygii</taxon>
        <taxon>Neopterygii</taxon>
        <taxon>Teleostei</taxon>
        <taxon>Ostariophysi</taxon>
        <taxon>Cypriniformes</taxon>
        <taxon>Cyprinidae</taxon>
        <taxon>Labeoninae</taxon>
        <taxon>Labeonini</taxon>
        <taxon>Cirrhinus</taxon>
    </lineage>
</organism>
<comment type="caution">
    <text evidence="2">The sequence shown here is derived from an EMBL/GenBank/DDBJ whole genome shotgun (WGS) entry which is preliminary data.</text>
</comment>
<evidence type="ECO:0000256" key="1">
    <source>
        <dbReference type="SAM" id="MobiDB-lite"/>
    </source>
</evidence>
<reference evidence="2" key="1">
    <citation type="submission" date="2023-08" db="EMBL/GenBank/DDBJ databases">
        <title>Chromosome-level Genome Assembly of mud carp (Cirrhinus molitorella).</title>
        <authorList>
            <person name="Liu H."/>
        </authorList>
    </citation>
    <scope>NUCLEOTIDE SEQUENCE</scope>
    <source>
        <strain evidence="2">Prfri</strain>
        <tissue evidence="2">Muscle</tissue>
    </source>
</reference>
<dbReference type="EMBL" id="JAUYZG010000024">
    <property type="protein sequence ID" value="KAK2870139.1"/>
    <property type="molecule type" value="Genomic_DNA"/>
</dbReference>
<feature type="compositionally biased region" description="Polar residues" evidence="1">
    <location>
        <begin position="1"/>
        <end position="10"/>
    </location>
</feature>
<sequence>MQTKPASSATPLYPPRLSSADKWGRVNEPTSPLDVERPATKTRLIRGCLALRAETKSTFTHSEYRHAPHCCQPVALHPWHASRKHTSWLSASTTSALFCMRECLAGLGRAVAARERSGHTAELALRQRLQPSPVRCSDSLSRTCINSPFSARERVRYCVLIHTLGSVCERERERGKESSDYNQSVTQRVRMPPGSEQEPARCTLRVLQDG</sequence>
<dbReference type="AlphaFoldDB" id="A0AA88TDK4"/>
<feature type="region of interest" description="Disordered" evidence="1">
    <location>
        <begin position="1"/>
        <end position="34"/>
    </location>
</feature>